<evidence type="ECO:0000313" key="3">
    <source>
        <dbReference type="Proteomes" id="UP001302602"/>
    </source>
</evidence>
<dbReference type="GeneID" id="87831554"/>
<keyword evidence="3" id="KW-1185">Reference proteome</keyword>
<reference evidence="2" key="2">
    <citation type="submission" date="2023-05" db="EMBL/GenBank/DDBJ databases">
        <authorList>
            <consortium name="Lawrence Berkeley National Laboratory"/>
            <person name="Steindorff A."/>
            <person name="Hensen N."/>
            <person name="Bonometti L."/>
            <person name="Westerberg I."/>
            <person name="Brannstrom I.O."/>
            <person name="Guillou S."/>
            <person name="Cros-Aarteil S."/>
            <person name="Calhoun S."/>
            <person name="Haridas S."/>
            <person name="Kuo A."/>
            <person name="Mondo S."/>
            <person name="Pangilinan J."/>
            <person name="Riley R."/>
            <person name="Labutti K."/>
            <person name="Andreopoulos B."/>
            <person name="Lipzen A."/>
            <person name="Chen C."/>
            <person name="Yanf M."/>
            <person name="Daum C."/>
            <person name="Ng V."/>
            <person name="Clum A."/>
            <person name="Ohm R."/>
            <person name="Martin F."/>
            <person name="Silar P."/>
            <person name="Natvig D."/>
            <person name="Lalanne C."/>
            <person name="Gautier V."/>
            <person name="Ament-Velasquez S.L."/>
            <person name="Kruys A."/>
            <person name="Hutchinson M.I."/>
            <person name="Powell A.J."/>
            <person name="Barry K."/>
            <person name="Miller A.N."/>
            <person name="Grigoriev I.V."/>
            <person name="Debuchy R."/>
            <person name="Gladieux P."/>
            <person name="Thoren M.H."/>
            <person name="Johannesson H."/>
        </authorList>
    </citation>
    <scope>NUCLEOTIDE SEQUENCE</scope>
    <source>
        <strain evidence="2">CBS 731.68</strain>
    </source>
</reference>
<organism evidence="2 3">
    <name type="scientific">Parathielavia appendiculata</name>
    <dbReference type="NCBI Taxonomy" id="2587402"/>
    <lineage>
        <taxon>Eukaryota</taxon>
        <taxon>Fungi</taxon>
        <taxon>Dikarya</taxon>
        <taxon>Ascomycota</taxon>
        <taxon>Pezizomycotina</taxon>
        <taxon>Sordariomycetes</taxon>
        <taxon>Sordariomycetidae</taxon>
        <taxon>Sordariales</taxon>
        <taxon>Chaetomiaceae</taxon>
        <taxon>Parathielavia</taxon>
    </lineage>
</organism>
<dbReference type="RefSeq" id="XP_062646154.1">
    <property type="nucleotide sequence ID" value="XM_062794785.1"/>
</dbReference>
<comment type="caution">
    <text evidence="2">The sequence shown here is derived from an EMBL/GenBank/DDBJ whole genome shotgun (WGS) entry which is preliminary data.</text>
</comment>
<dbReference type="InterPro" id="IPR000719">
    <property type="entry name" value="Prot_kinase_dom"/>
</dbReference>
<dbReference type="AlphaFoldDB" id="A0AAN6TX36"/>
<accession>A0AAN6TX36</accession>
<evidence type="ECO:0000259" key="1">
    <source>
        <dbReference type="PROSITE" id="PS50011"/>
    </source>
</evidence>
<dbReference type="PROSITE" id="PS50011">
    <property type="entry name" value="PROTEIN_KINASE_DOM"/>
    <property type="match status" value="1"/>
</dbReference>
<dbReference type="Gene3D" id="1.10.510.10">
    <property type="entry name" value="Transferase(Phosphotransferase) domain 1"/>
    <property type="match status" value="1"/>
</dbReference>
<gene>
    <name evidence="2" type="ORF">N657DRAFT_657210</name>
</gene>
<reference evidence="2" key="1">
    <citation type="journal article" date="2023" name="Mol. Phylogenet. Evol.">
        <title>Genome-scale phylogeny and comparative genomics of the fungal order Sordariales.</title>
        <authorList>
            <person name="Hensen N."/>
            <person name="Bonometti L."/>
            <person name="Westerberg I."/>
            <person name="Brannstrom I.O."/>
            <person name="Guillou S."/>
            <person name="Cros-Aarteil S."/>
            <person name="Calhoun S."/>
            <person name="Haridas S."/>
            <person name="Kuo A."/>
            <person name="Mondo S."/>
            <person name="Pangilinan J."/>
            <person name="Riley R."/>
            <person name="LaButti K."/>
            <person name="Andreopoulos B."/>
            <person name="Lipzen A."/>
            <person name="Chen C."/>
            <person name="Yan M."/>
            <person name="Daum C."/>
            <person name="Ng V."/>
            <person name="Clum A."/>
            <person name="Steindorff A."/>
            <person name="Ohm R.A."/>
            <person name="Martin F."/>
            <person name="Silar P."/>
            <person name="Natvig D.O."/>
            <person name="Lalanne C."/>
            <person name="Gautier V."/>
            <person name="Ament-Velasquez S.L."/>
            <person name="Kruys A."/>
            <person name="Hutchinson M.I."/>
            <person name="Powell A.J."/>
            <person name="Barry K."/>
            <person name="Miller A.N."/>
            <person name="Grigoriev I.V."/>
            <person name="Debuchy R."/>
            <person name="Gladieux P."/>
            <person name="Hiltunen Thoren M."/>
            <person name="Johannesson H."/>
        </authorList>
    </citation>
    <scope>NUCLEOTIDE SEQUENCE</scope>
    <source>
        <strain evidence="2">CBS 731.68</strain>
    </source>
</reference>
<evidence type="ECO:0000313" key="2">
    <source>
        <dbReference type="EMBL" id="KAK4122383.1"/>
    </source>
</evidence>
<dbReference type="Proteomes" id="UP001302602">
    <property type="component" value="Unassembled WGS sequence"/>
</dbReference>
<sequence>MSCKESANAWGSVDDTNLKKDEPHDYITFYTVTPVEEVYFGQSSKKNREMTLAQYQAALERVEDAKIYPACPAGIDLTIAPENLDHSCAYIERPGLCTNSKMPHPDIVNYHGCRVRRGRITAIVLEQLNCTPTQYASAPAFQTLDKVRFFEALESAVYYLHSLGPAHNDIDPDNIMVMDGIPVLIDFGSLAAYGERERLQSLGTPNKHDAVSLGKLQRRLQDPR</sequence>
<dbReference type="SUPFAM" id="SSF56112">
    <property type="entry name" value="Protein kinase-like (PK-like)"/>
    <property type="match status" value="1"/>
</dbReference>
<protein>
    <recommendedName>
        <fullName evidence="1">Protein kinase domain-containing protein</fullName>
    </recommendedName>
</protein>
<dbReference type="InterPro" id="IPR011009">
    <property type="entry name" value="Kinase-like_dom_sf"/>
</dbReference>
<proteinExistence type="predicted"/>
<dbReference type="EMBL" id="MU853231">
    <property type="protein sequence ID" value="KAK4122383.1"/>
    <property type="molecule type" value="Genomic_DNA"/>
</dbReference>
<name>A0AAN6TX36_9PEZI</name>
<feature type="domain" description="Protein kinase" evidence="1">
    <location>
        <begin position="29"/>
        <end position="224"/>
    </location>
</feature>
<dbReference type="GO" id="GO:0005524">
    <property type="term" value="F:ATP binding"/>
    <property type="evidence" value="ECO:0007669"/>
    <property type="project" value="InterPro"/>
</dbReference>
<dbReference type="Pfam" id="PF00069">
    <property type="entry name" value="Pkinase"/>
    <property type="match status" value="1"/>
</dbReference>
<dbReference type="GO" id="GO:0004672">
    <property type="term" value="F:protein kinase activity"/>
    <property type="evidence" value="ECO:0007669"/>
    <property type="project" value="InterPro"/>
</dbReference>